<reference evidence="3" key="1">
    <citation type="submission" date="2017-04" db="EMBL/GenBank/DDBJ databases">
        <authorList>
            <person name="Varghese N."/>
            <person name="Submissions S."/>
        </authorList>
    </citation>
    <scope>NUCLEOTIDE SEQUENCE [LARGE SCALE GENOMIC DNA]</scope>
    <source>
        <strain evidence="3">VDS</strain>
    </source>
</reference>
<dbReference type="RefSeq" id="WP_085548278.1">
    <property type="nucleotide sequence ID" value="NZ_FXAR01000001.1"/>
</dbReference>
<proteinExistence type="predicted"/>
<evidence type="ECO:0000313" key="2">
    <source>
        <dbReference type="EMBL" id="SMG05819.1"/>
    </source>
</evidence>
<dbReference type="OrthoDB" id="4410804at2"/>
<feature type="transmembrane region" description="Helical" evidence="1">
    <location>
        <begin position="32"/>
        <end position="52"/>
    </location>
</feature>
<accession>A0A1X7HWL3</accession>
<sequence>MATEGLIVLGSFTVLIVVLVAVSAHPRAAFPWFWVAFPLTCLAAVFLLHRLLPVSPISAAYGWTVYLPLPGSAFLGPSLWEPVVWFAVFCGGVLASVRAWRRGSVEE</sequence>
<feature type="transmembrane region" description="Helical" evidence="1">
    <location>
        <begin position="83"/>
        <end position="100"/>
    </location>
</feature>
<keyword evidence="1" id="KW-0472">Membrane</keyword>
<keyword evidence="1" id="KW-0812">Transmembrane</keyword>
<dbReference type="STRING" id="1610489.SAMN06295981_0065"/>
<organism evidence="2 3">
    <name type="scientific">Corynebacterium pollutisoli</name>
    <dbReference type="NCBI Taxonomy" id="1610489"/>
    <lineage>
        <taxon>Bacteria</taxon>
        <taxon>Bacillati</taxon>
        <taxon>Actinomycetota</taxon>
        <taxon>Actinomycetes</taxon>
        <taxon>Mycobacteriales</taxon>
        <taxon>Corynebacteriaceae</taxon>
        <taxon>Corynebacterium</taxon>
    </lineage>
</organism>
<keyword evidence="1" id="KW-1133">Transmembrane helix</keyword>
<dbReference type="Proteomes" id="UP000193309">
    <property type="component" value="Unassembled WGS sequence"/>
</dbReference>
<gene>
    <name evidence="2" type="ORF">SAMN06295981_0065</name>
</gene>
<evidence type="ECO:0000313" key="3">
    <source>
        <dbReference type="Proteomes" id="UP000193309"/>
    </source>
</evidence>
<dbReference type="EMBL" id="FXAR01000001">
    <property type="protein sequence ID" value="SMG05819.1"/>
    <property type="molecule type" value="Genomic_DNA"/>
</dbReference>
<protein>
    <submittedName>
        <fullName evidence="2">Uncharacterized protein</fullName>
    </submittedName>
</protein>
<name>A0A1X7HWL3_9CORY</name>
<evidence type="ECO:0000256" key="1">
    <source>
        <dbReference type="SAM" id="Phobius"/>
    </source>
</evidence>
<feature type="transmembrane region" description="Helical" evidence="1">
    <location>
        <begin position="6"/>
        <end position="25"/>
    </location>
</feature>
<dbReference type="AlphaFoldDB" id="A0A1X7HWL3"/>
<keyword evidence="3" id="KW-1185">Reference proteome</keyword>